<feature type="domain" description="HTH marR-type" evidence="2">
    <location>
        <begin position="36"/>
        <end position="89"/>
    </location>
</feature>
<organism evidence="3 4">
    <name type="scientific">Microbacterium marmarense</name>
    <dbReference type="NCBI Taxonomy" id="3122051"/>
    <lineage>
        <taxon>Bacteria</taxon>
        <taxon>Bacillati</taxon>
        <taxon>Actinomycetota</taxon>
        <taxon>Actinomycetes</taxon>
        <taxon>Micrococcales</taxon>
        <taxon>Microbacteriaceae</taxon>
        <taxon>Microbacterium</taxon>
    </lineage>
</organism>
<comment type="similarity">
    <text evidence="1">Belongs to the ROK (NagC/XylR) family.</text>
</comment>
<dbReference type="InterPro" id="IPR043129">
    <property type="entry name" value="ATPase_NBD"/>
</dbReference>
<dbReference type="InterPro" id="IPR000835">
    <property type="entry name" value="HTH_MarR-typ"/>
</dbReference>
<sequence length="411" mass="41886">MIALLLEVNGITMYRTGVQHTQAATGSQTSLREANRARVVGAVQQHGSLTQVELAGITGLSPASVSNIVTELADAGILDTSPSIRSGRRARLVTLARSIGVVAGIDVGARSMSVALADTSMRILATETLPLAPDHRADMSLQRAAMLVHELVESVDASADELLAVGVGVPVPVDVSSGMVSSTSLLLGWDGAAVADVLATVLRAPAAVDNHANLGALAEARYGAGVGRDPVVYVSVSHTMSAGIVVDGKLLHGRRGAAGELGHMIVDERGAVCRCGNRGCLETVAGSAALLRMLSVSHGHLTLDDVIARGLDGDPGCQRAIADTGRSLGAAIATVCNLIDPDIVVIGGDLVASGELLLAPLREAVQHNTLASSSGYADVVAAEFGREAELRGTLAAALDRARALGVLGVIS</sequence>
<dbReference type="SUPFAM" id="SSF53067">
    <property type="entry name" value="Actin-like ATPase domain"/>
    <property type="match status" value="1"/>
</dbReference>
<protein>
    <submittedName>
        <fullName evidence="3">ROK family transcriptional regulator</fullName>
    </submittedName>
</protein>
<reference evidence="3 4" key="1">
    <citation type="submission" date="2024-02" db="EMBL/GenBank/DDBJ databases">
        <authorList>
            <person name="Saticioglu I.B."/>
        </authorList>
    </citation>
    <scope>NUCLEOTIDE SEQUENCE [LARGE SCALE GENOMIC DNA]</scope>
    <source>
        <strain evidence="3 4">Mu-86</strain>
    </source>
</reference>
<dbReference type="SUPFAM" id="SSF46785">
    <property type="entry name" value="Winged helix' DNA-binding domain"/>
    <property type="match status" value="1"/>
</dbReference>
<dbReference type="PANTHER" id="PTHR18964">
    <property type="entry name" value="ROK (REPRESSOR, ORF, KINASE) FAMILY"/>
    <property type="match status" value="1"/>
</dbReference>
<dbReference type="Gene3D" id="1.10.10.10">
    <property type="entry name" value="Winged helix-like DNA-binding domain superfamily/Winged helix DNA-binding domain"/>
    <property type="match status" value="1"/>
</dbReference>
<comment type="caution">
    <text evidence="3">The sequence shown here is derived from an EMBL/GenBank/DDBJ whole genome shotgun (WGS) entry which is preliminary data.</text>
</comment>
<evidence type="ECO:0000313" key="4">
    <source>
        <dbReference type="Proteomes" id="UP001368654"/>
    </source>
</evidence>
<accession>A0ABU8LT48</accession>
<proteinExistence type="inferred from homology"/>
<dbReference type="InterPro" id="IPR036388">
    <property type="entry name" value="WH-like_DNA-bd_sf"/>
</dbReference>
<evidence type="ECO:0000256" key="1">
    <source>
        <dbReference type="ARBA" id="ARBA00006479"/>
    </source>
</evidence>
<dbReference type="InterPro" id="IPR000600">
    <property type="entry name" value="ROK"/>
</dbReference>
<keyword evidence="4" id="KW-1185">Reference proteome</keyword>
<dbReference type="Proteomes" id="UP001368654">
    <property type="component" value="Unassembled WGS sequence"/>
</dbReference>
<evidence type="ECO:0000259" key="2">
    <source>
        <dbReference type="Pfam" id="PF12802"/>
    </source>
</evidence>
<name>A0ABU8LT48_9MICO</name>
<evidence type="ECO:0000313" key="3">
    <source>
        <dbReference type="EMBL" id="MEJ1154699.1"/>
    </source>
</evidence>
<dbReference type="Pfam" id="PF12802">
    <property type="entry name" value="MarR_2"/>
    <property type="match status" value="1"/>
</dbReference>
<dbReference type="EMBL" id="JBBDGL010000001">
    <property type="protein sequence ID" value="MEJ1154699.1"/>
    <property type="molecule type" value="Genomic_DNA"/>
</dbReference>
<dbReference type="Gene3D" id="3.30.420.40">
    <property type="match status" value="2"/>
</dbReference>
<dbReference type="Pfam" id="PF00480">
    <property type="entry name" value="ROK"/>
    <property type="match status" value="1"/>
</dbReference>
<dbReference type="InterPro" id="IPR036390">
    <property type="entry name" value="WH_DNA-bd_sf"/>
</dbReference>
<dbReference type="RefSeq" id="WP_337337132.1">
    <property type="nucleotide sequence ID" value="NZ_JBBDGL010000001.1"/>
</dbReference>
<gene>
    <name evidence="3" type="ORF">WDU96_03680</name>
</gene>
<dbReference type="PANTHER" id="PTHR18964:SF173">
    <property type="entry name" value="GLUCOKINASE"/>
    <property type="match status" value="1"/>
</dbReference>